<evidence type="ECO:0000313" key="3">
    <source>
        <dbReference type="Proteomes" id="UP000319949"/>
    </source>
</evidence>
<dbReference type="OrthoDB" id="8249805at2"/>
<keyword evidence="1" id="KW-0732">Signal</keyword>
<evidence type="ECO:0000313" key="2">
    <source>
        <dbReference type="EMBL" id="TWB02237.1"/>
    </source>
</evidence>
<reference evidence="2 3" key="1">
    <citation type="submission" date="2019-06" db="EMBL/GenBank/DDBJ databases">
        <title>Genomic Encyclopedia of Type Strains, Phase IV (KMG-V): Genome sequencing to study the core and pangenomes of soil and plant-associated prokaryotes.</title>
        <authorList>
            <person name="Whitman W."/>
        </authorList>
    </citation>
    <scope>NUCLEOTIDE SEQUENCE [LARGE SCALE GENOMIC DNA]</scope>
    <source>
        <strain evidence="2 3">BR 510</strain>
    </source>
</reference>
<dbReference type="Proteomes" id="UP000319949">
    <property type="component" value="Unassembled WGS sequence"/>
</dbReference>
<keyword evidence="3" id="KW-1185">Reference proteome</keyword>
<accession>A0A560DYS6</accession>
<comment type="caution">
    <text evidence="2">The sequence shown here is derived from an EMBL/GenBank/DDBJ whole genome shotgun (WGS) entry which is preliminary data.</text>
</comment>
<proteinExistence type="predicted"/>
<feature type="chain" id="PRO_5021814634" evidence="1">
    <location>
        <begin position="22"/>
        <end position="90"/>
    </location>
</feature>
<feature type="signal peptide" evidence="1">
    <location>
        <begin position="1"/>
        <end position="21"/>
    </location>
</feature>
<organism evidence="2 3">
    <name type="scientific">Bradyrhizobium stylosanthis</name>
    <dbReference type="NCBI Taxonomy" id="1803665"/>
    <lineage>
        <taxon>Bacteria</taxon>
        <taxon>Pseudomonadati</taxon>
        <taxon>Pseudomonadota</taxon>
        <taxon>Alphaproteobacteria</taxon>
        <taxon>Hyphomicrobiales</taxon>
        <taxon>Nitrobacteraceae</taxon>
        <taxon>Bradyrhizobium</taxon>
    </lineage>
</organism>
<evidence type="ECO:0000256" key="1">
    <source>
        <dbReference type="SAM" id="SignalP"/>
    </source>
</evidence>
<protein>
    <submittedName>
        <fullName evidence="2">Uncharacterized protein</fullName>
    </submittedName>
</protein>
<dbReference type="EMBL" id="VITK01000003">
    <property type="protein sequence ID" value="TWB02237.1"/>
    <property type="molecule type" value="Genomic_DNA"/>
</dbReference>
<gene>
    <name evidence="2" type="ORF">FBZ96_1031019</name>
</gene>
<dbReference type="AlphaFoldDB" id="A0A560DYS6"/>
<sequence length="90" mass="9309">MKAPVFLVAALTILSIGSANAAPKSTDAPTSAVKVSSVACSTSGGGFGSYPSGCRNGANFKTYNECKESGVKRGWRHEDMAWYCSGLGLQ</sequence>
<name>A0A560DYS6_9BRAD</name>
<dbReference type="RefSeq" id="WP_145661869.1">
    <property type="nucleotide sequence ID" value="NZ_VITK01000003.1"/>
</dbReference>